<reference evidence="2" key="1">
    <citation type="journal article" date="2012" name="G3 (Bethesda)">
        <title>Pichia sorbitophila, an interspecies yeast hybrid reveals early steps of genome resolution following polyploidization.</title>
        <authorList>
            <person name="Leh Louis V."/>
            <person name="Despons L."/>
            <person name="Friedrich A."/>
            <person name="Martin T."/>
            <person name="Durrens P."/>
            <person name="Casaregola S."/>
            <person name="Neuveglise C."/>
            <person name="Fairhead C."/>
            <person name="Marck C."/>
            <person name="Cruz J.A."/>
            <person name="Straub M.L."/>
            <person name="Kugler V."/>
            <person name="Sacerdot C."/>
            <person name="Uzunov Z."/>
            <person name="Thierry A."/>
            <person name="Weiss S."/>
            <person name="Bleykasten C."/>
            <person name="De Montigny J."/>
            <person name="Jacques N."/>
            <person name="Jung P."/>
            <person name="Lemaire M."/>
            <person name="Mallet S."/>
            <person name="Morel G."/>
            <person name="Richard G.F."/>
            <person name="Sarkar A."/>
            <person name="Savel G."/>
            <person name="Schacherer J."/>
            <person name="Seret M.L."/>
            <person name="Talla E."/>
            <person name="Samson G."/>
            <person name="Jubin C."/>
            <person name="Poulain J."/>
            <person name="Vacherie B."/>
            <person name="Barbe V."/>
            <person name="Pelletier E."/>
            <person name="Sherman D.J."/>
            <person name="Westhof E."/>
            <person name="Weissenbach J."/>
            <person name="Baret P.V."/>
            <person name="Wincker P."/>
            <person name="Gaillardin C."/>
            <person name="Dujon B."/>
            <person name="Souciet J.L."/>
        </authorList>
    </citation>
    <scope>NUCLEOTIDE SEQUENCE [LARGE SCALE GENOMIC DNA]</scope>
    <source>
        <strain evidence="2">CBS 270.75 / DBVPG 7215 / KCTC 17166 / NRRL Y-17582</strain>
    </source>
</reference>
<dbReference type="GO" id="GO:0006879">
    <property type="term" value="P:intracellular iron ion homeostasis"/>
    <property type="evidence" value="ECO:0007669"/>
    <property type="project" value="EnsemblFungi"/>
</dbReference>
<proteinExistence type="predicted"/>
<gene>
    <name evidence="1" type="ordered locus">Ecym_6062</name>
</gene>
<dbReference type="InParanoid" id="G8JUY4"/>
<dbReference type="FunCoup" id="G8JUY4">
    <property type="interactions" value="58"/>
</dbReference>
<accession>G8JUY4</accession>
<dbReference type="RefSeq" id="XP_003647280.1">
    <property type="nucleotide sequence ID" value="XM_003647232.1"/>
</dbReference>
<evidence type="ECO:0000313" key="2">
    <source>
        <dbReference type="Proteomes" id="UP000006790"/>
    </source>
</evidence>
<dbReference type="OrthoDB" id="4041975at2759"/>
<dbReference type="HOGENOM" id="CLU_101860_0_0_1"/>
<dbReference type="eggNOG" id="ENOG502QRC6">
    <property type="taxonomic scope" value="Eukaryota"/>
</dbReference>
<name>G8JUY4_ERECY</name>
<dbReference type="KEGG" id="erc:Ecym_6062"/>
<keyword evidence="2" id="KW-1185">Reference proteome</keyword>
<protein>
    <submittedName>
        <fullName evidence="1">Uncharacterized protein</fullName>
    </submittedName>
</protein>
<dbReference type="Proteomes" id="UP000006790">
    <property type="component" value="Chromosome 6"/>
</dbReference>
<sequence length="241" mass="28697">MLITTLGFLRDAYWHYEDILLKWLRQIPYLKEYTEERVSSRITLFLIIMGAFACINELYITIEMTFIQKETYEELRRRKLNETLKDHRVVLDDSYHGREFLDEKTGIVIEEFESREKFFSKPVHVAHLYANCRVLDGSDEARSLGQLLNFHIEFSPEEFEDQRRPEFGTSLKVLRRRLYHLFKDTEIFRTLAADKGTDFTVSKSVKIYNTFDEELPTNLDDVQLCFLKIETGDTINCKFFV</sequence>
<dbReference type="GO" id="GO:0006696">
    <property type="term" value="P:ergosterol biosynthetic process"/>
    <property type="evidence" value="ECO:0007669"/>
    <property type="project" value="EnsemblFungi"/>
</dbReference>
<dbReference type="AlphaFoldDB" id="G8JUY4"/>
<evidence type="ECO:0000313" key="1">
    <source>
        <dbReference type="EMBL" id="AET40463.1"/>
    </source>
</evidence>
<dbReference type="GO" id="GO:0007005">
    <property type="term" value="P:mitochondrion organization"/>
    <property type="evidence" value="ECO:0007669"/>
    <property type="project" value="EnsemblFungi"/>
</dbReference>
<dbReference type="EMBL" id="CP002502">
    <property type="protein sequence ID" value="AET40463.1"/>
    <property type="molecule type" value="Genomic_DNA"/>
</dbReference>
<organism evidence="1 2">
    <name type="scientific">Eremothecium cymbalariae (strain CBS 270.75 / DBVPG 7215 / KCTC 17166 / NRRL Y-17582)</name>
    <name type="common">Yeast</name>
    <dbReference type="NCBI Taxonomy" id="931890"/>
    <lineage>
        <taxon>Eukaryota</taxon>
        <taxon>Fungi</taxon>
        <taxon>Dikarya</taxon>
        <taxon>Ascomycota</taxon>
        <taxon>Saccharomycotina</taxon>
        <taxon>Saccharomycetes</taxon>
        <taxon>Saccharomycetales</taxon>
        <taxon>Saccharomycetaceae</taxon>
        <taxon>Eremothecium</taxon>
    </lineage>
</organism>
<dbReference type="OMA" id="FEDRDKF"/>
<dbReference type="GeneID" id="11468814"/>